<sequence length="222" mass="23233">MTPAPPRPDALAVRALASRAVLPPGAVARLFGKKSVLRGTERVAVVRRGRVLAYVPAAPGADLRLALDALDLDAAPPGPGLRLQGPGGVVDAPAPEPVRSRLVLPDGTRRAWGVPERATVALGPVALTLDVVSGADPHVALDRALWLGAGRPEAARWLPAVDLAPPAPPAADDHVRTVERGVVTETDVRQARLRRQTIRLRPGQIVTPAARSLGHEWGVFAG</sequence>
<comment type="caution">
    <text evidence="1">The sequence shown here is derived from an EMBL/GenBank/DDBJ whole genome shotgun (WGS) entry which is preliminary data.</text>
</comment>
<gene>
    <name evidence="1" type="ORF">RM540_02625</name>
</gene>
<protein>
    <submittedName>
        <fullName evidence="1">Uncharacterized protein</fullName>
    </submittedName>
</protein>
<dbReference type="RefSeq" id="WP_311661869.1">
    <property type="nucleotide sequence ID" value="NZ_JAVRHT010000003.1"/>
</dbReference>
<evidence type="ECO:0000313" key="2">
    <source>
        <dbReference type="Proteomes" id="UP001267426"/>
    </source>
</evidence>
<proteinExistence type="predicted"/>
<dbReference type="Proteomes" id="UP001267426">
    <property type="component" value="Unassembled WGS sequence"/>
</dbReference>
<keyword evidence="2" id="KW-1185">Reference proteome</keyword>
<organism evidence="1 2">
    <name type="scientific">Rubrivirga litoralis</name>
    <dbReference type="NCBI Taxonomy" id="3075598"/>
    <lineage>
        <taxon>Bacteria</taxon>
        <taxon>Pseudomonadati</taxon>
        <taxon>Rhodothermota</taxon>
        <taxon>Rhodothermia</taxon>
        <taxon>Rhodothermales</taxon>
        <taxon>Rubricoccaceae</taxon>
        <taxon>Rubrivirga</taxon>
    </lineage>
</organism>
<reference evidence="1 2" key="1">
    <citation type="submission" date="2023-09" db="EMBL/GenBank/DDBJ databases">
        <authorList>
            <person name="Rey-Velasco X."/>
        </authorList>
    </citation>
    <scope>NUCLEOTIDE SEQUENCE [LARGE SCALE GENOMIC DNA]</scope>
    <source>
        <strain evidence="1 2">F394</strain>
    </source>
</reference>
<evidence type="ECO:0000313" key="1">
    <source>
        <dbReference type="EMBL" id="MDT0630631.1"/>
    </source>
</evidence>
<dbReference type="EMBL" id="JAVRHT010000003">
    <property type="protein sequence ID" value="MDT0630631.1"/>
    <property type="molecule type" value="Genomic_DNA"/>
</dbReference>
<name>A0ABU3BMX7_9BACT</name>
<accession>A0ABU3BMX7</accession>